<keyword evidence="3" id="KW-1185">Reference proteome</keyword>
<organism evidence="2 3">
    <name type="scientific">Orchesella dallaii</name>
    <dbReference type="NCBI Taxonomy" id="48710"/>
    <lineage>
        <taxon>Eukaryota</taxon>
        <taxon>Metazoa</taxon>
        <taxon>Ecdysozoa</taxon>
        <taxon>Arthropoda</taxon>
        <taxon>Hexapoda</taxon>
        <taxon>Collembola</taxon>
        <taxon>Entomobryomorpha</taxon>
        <taxon>Entomobryoidea</taxon>
        <taxon>Orchesellidae</taxon>
        <taxon>Orchesellinae</taxon>
        <taxon>Orchesella</taxon>
    </lineage>
</organism>
<sequence>MLLIQICIVCLLIVNVPTAATFSLYNDLDEMYVDSEEADGVYLQNYSRGRKLQEGIVDIASIILLNMSQICPINQTNYFNFAEKLVSSSLNEIHEPGHGREGEVAYYEATIPIIQRFLQGCAQKLPKITNKALKRAMHPKKIIHLDLFKEPVNTSKWQDFRHCVRATRKANFYPSVISYVVDTLWQSFLLGYFGCKEHYNSSLDTWIYINLFETLILHPILQHWNSTFPLITPIKLKQNEVGTIYLVEESHVVVPKSLKKGTLSQEEISLKLEKCNVNLYLKYSVDPIPCFEM</sequence>
<accession>A0ABP1PTL7</accession>
<dbReference type="EMBL" id="CAXLJM020000007">
    <property type="protein sequence ID" value="CAL8073546.1"/>
    <property type="molecule type" value="Genomic_DNA"/>
</dbReference>
<evidence type="ECO:0000256" key="1">
    <source>
        <dbReference type="SAM" id="SignalP"/>
    </source>
</evidence>
<proteinExistence type="predicted"/>
<keyword evidence="1" id="KW-0732">Signal</keyword>
<evidence type="ECO:0000313" key="3">
    <source>
        <dbReference type="Proteomes" id="UP001642540"/>
    </source>
</evidence>
<comment type="caution">
    <text evidence="2">The sequence shown here is derived from an EMBL/GenBank/DDBJ whole genome shotgun (WGS) entry which is preliminary data.</text>
</comment>
<protein>
    <submittedName>
        <fullName evidence="2">Uncharacterized protein</fullName>
    </submittedName>
</protein>
<feature type="chain" id="PRO_5046688626" evidence="1">
    <location>
        <begin position="22"/>
        <end position="293"/>
    </location>
</feature>
<evidence type="ECO:0000313" key="2">
    <source>
        <dbReference type="EMBL" id="CAL8073546.1"/>
    </source>
</evidence>
<gene>
    <name evidence="2" type="ORF">ODALV1_LOCUS2640</name>
</gene>
<reference evidence="2 3" key="1">
    <citation type="submission" date="2024-08" db="EMBL/GenBank/DDBJ databases">
        <authorList>
            <person name="Cucini C."/>
            <person name="Frati F."/>
        </authorList>
    </citation>
    <scope>NUCLEOTIDE SEQUENCE [LARGE SCALE GENOMIC DNA]</scope>
</reference>
<name>A0ABP1PTL7_9HEXA</name>
<feature type="signal peptide" evidence="1">
    <location>
        <begin position="1"/>
        <end position="21"/>
    </location>
</feature>
<dbReference type="Proteomes" id="UP001642540">
    <property type="component" value="Unassembled WGS sequence"/>
</dbReference>